<feature type="transmembrane region" description="Helical" evidence="12">
    <location>
        <begin position="28"/>
        <end position="47"/>
    </location>
</feature>
<evidence type="ECO:0000256" key="1">
    <source>
        <dbReference type="ARBA" id="ARBA00003019"/>
    </source>
</evidence>
<evidence type="ECO:0000256" key="8">
    <source>
        <dbReference type="ARBA" id="ARBA00023065"/>
    </source>
</evidence>
<feature type="transmembrane region" description="Helical" evidence="12">
    <location>
        <begin position="337"/>
        <end position="355"/>
    </location>
</feature>
<dbReference type="AlphaFoldDB" id="A0A7S2CMX7"/>
<evidence type="ECO:0000256" key="7">
    <source>
        <dbReference type="ARBA" id="ARBA00022989"/>
    </source>
</evidence>
<dbReference type="GO" id="GO:0006811">
    <property type="term" value="P:monoatomic ion transport"/>
    <property type="evidence" value="ECO:0007669"/>
    <property type="project" value="UniProtKB-KW"/>
</dbReference>
<evidence type="ECO:0000313" key="13">
    <source>
        <dbReference type="EMBL" id="CAD9430552.1"/>
    </source>
</evidence>
<feature type="transmembrane region" description="Helical" evidence="12">
    <location>
        <begin position="361"/>
        <end position="378"/>
    </location>
</feature>
<feature type="transmembrane region" description="Helical" evidence="12">
    <location>
        <begin position="106"/>
        <end position="125"/>
    </location>
</feature>
<dbReference type="SUPFAM" id="SSF103473">
    <property type="entry name" value="MFS general substrate transporter"/>
    <property type="match status" value="1"/>
</dbReference>
<keyword evidence="9 12" id="KW-0472">Membrane</keyword>
<feature type="transmembrane region" description="Helical" evidence="12">
    <location>
        <begin position="224"/>
        <end position="244"/>
    </location>
</feature>
<dbReference type="GO" id="GO:0015098">
    <property type="term" value="F:molybdate ion transmembrane transporter activity"/>
    <property type="evidence" value="ECO:0007669"/>
    <property type="project" value="InterPro"/>
</dbReference>
<accession>A0A7S2CMX7</accession>
<proteinExistence type="predicted"/>
<evidence type="ECO:0000256" key="6">
    <source>
        <dbReference type="ARBA" id="ARBA00022692"/>
    </source>
</evidence>
<feature type="transmembrane region" description="Helical" evidence="12">
    <location>
        <begin position="272"/>
        <end position="294"/>
    </location>
</feature>
<keyword evidence="6 12" id="KW-0812">Transmembrane</keyword>
<gene>
    <name evidence="13" type="ORF">DSPE1174_LOCUS15911</name>
</gene>
<evidence type="ECO:0000256" key="12">
    <source>
        <dbReference type="SAM" id="Phobius"/>
    </source>
</evidence>
<feature type="transmembrane region" description="Helical" evidence="12">
    <location>
        <begin position="67"/>
        <end position="86"/>
    </location>
</feature>
<evidence type="ECO:0000256" key="11">
    <source>
        <dbReference type="ARBA" id="ARBA00032555"/>
    </source>
</evidence>
<evidence type="ECO:0000256" key="10">
    <source>
        <dbReference type="ARBA" id="ARBA00030646"/>
    </source>
</evidence>
<feature type="transmembrane region" description="Helical" evidence="12">
    <location>
        <begin position="153"/>
        <end position="174"/>
    </location>
</feature>
<dbReference type="PANTHER" id="PTHR23516:SF1">
    <property type="entry name" value="MOLYBDATE-ANION TRANSPORTER"/>
    <property type="match status" value="1"/>
</dbReference>
<comment type="function">
    <text evidence="1">Mediates high-affinity intracellular uptake of the rare oligo-element molybdenum.</text>
</comment>
<dbReference type="GO" id="GO:0005886">
    <property type="term" value="C:plasma membrane"/>
    <property type="evidence" value="ECO:0007669"/>
    <property type="project" value="UniProtKB-SubCell"/>
</dbReference>
<organism evidence="13">
    <name type="scientific">Octactis speculum</name>
    <dbReference type="NCBI Taxonomy" id="3111310"/>
    <lineage>
        <taxon>Eukaryota</taxon>
        <taxon>Sar</taxon>
        <taxon>Stramenopiles</taxon>
        <taxon>Ochrophyta</taxon>
        <taxon>Dictyochophyceae</taxon>
        <taxon>Dictyochales</taxon>
        <taxon>Dictyochaceae</taxon>
        <taxon>Octactis</taxon>
    </lineage>
</organism>
<keyword evidence="5" id="KW-1003">Cell membrane</keyword>
<name>A0A7S2CMX7_9STRA</name>
<feature type="transmembrane region" description="Helical" evidence="12">
    <location>
        <begin position="306"/>
        <end position="325"/>
    </location>
</feature>
<reference evidence="13" key="1">
    <citation type="submission" date="2021-01" db="EMBL/GenBank/DDBJ databases">
        <authorList>
            <person name="Corre E."/>
            <person name="Pelletier E."/>
            <person name="Niang G."/>
            <person name="Scheremetjew M."/>
            <person name="Finn R."/>
            <person name="Kale V."/>
            <person name="Holt S."/>
            <person name="Cochrane G."/>
            <person name="Meng A."/>
            <person name="Brown T."/>
            <person name="Cohen L."/>
        </authorList>
    </citation>
    <scope>NUCLEOTIDE SEQUENCE</scope>
    <source>
        <strain evidence="13">CCMP1381</strain>
    </source>
</reference>
<dbReference type="InterPro" id="IPR008509">
    <property type="entry name" value="MOT2/MFSD5"/>
</dbReference>
<dbReference type="PANTHER" id="PTHR23516">
    <property type="entry name" value="SAM (S-ADENOSYL METHIONINE) TRANSPORTER"/>
    <property type="match status" value="1"/>
</dbReference>
<dbReference type="Pfam" id="PF05631">
    <property type="entry name" value="MFS_5"/>
    <property type="match status" value="1"/>
</dbReference>
<dbReference type="Gene3D" id="1.20.1250.20">
    <property type="entry name" value="MFS general substrate transporter like domains"/>
    <property type="match status" value="1"/>
</dbReference>
<keyword evidence="7 12" id="KW-1133">Transmembrane helix</keyword>
<evidence type="ECO:0000256" key="5">
    <source>
        <dbReference type="ARBA" id="ARBA00022475"/>
    </source>
</evidence>
<feature type="transmembrane region" description="Helical" evidence="12">
    <location>
        <begin position="132"/>
        <end position="147"/>
    </location>
</feature>
<dbReference type="EMBL" id="HBGS01031156">
    <property type="protein sequence ID" value="CAD9430552.1"/>
    <property type="molecule type" value="Transcribed_RNA"/>
</dbReference>
<dbReference type="CDD" id="cd17487">
    <property type="entry name" value="MFS_MFSD5_like"/>
    <property type="match status" value="1"/>
</dbReference>
<evidence type="ECO:0000256" key="9">
    <source>
        <dbReference type="ARBA" id="ARBA00023136"/>
    </source>
</evidence>
<sequence>MESAFFVIDRVTNACGAPESWPLYSTRLFSILILAALAMVLVQFCTYEASAPSQKTSTEMKGTAYQFRIFQLQYLVVYLLIMLADWLQGTNMYTLYDGYDMPIGTLFLTGFTSSAVFGTFIGLYADKYGRKLGCVVFCILEIIINTLEHYPNFALLMVGRVLGGISTSILFSAFESWMVTEHRARKYPDAWLASTNALASVGNGIMAIVAGVLAQIAADAYGDIGPFRLAILLTAVALVLISMWRENYGTECSSDSSTFSIAFREITTKREIMLVGLVQAFYEGAMYTFVFMWVPTVLKLASEPPPIGVLFACMMVCVTMGGLLFTPLLNLIGIHRVSILICALSGLTMLIPVFSSSYLHVLASFLVLEACVGCWFATSATMRSMYVPEGIQSSIMTVFRIPLNVLVVIGTKMTEFTSPDTVFKSTAAWFFISCVFQIMLKYNANPQKID</sequence>
<evidence type="ECO:0000256" key="4">
    <source>
        <dbReference type="ARBA" id="ARBA00022448"/>
    </source>
</evidence>
<keyword evidence="8" id="KW-0406">Ion transport</keyword>
<protein>
    <recommendedName>
        <fullName evidence="3">Molybdate-anion transporter</fullName>
    </recommendedName>
    <alternativeName>
        <fullName evidence="10">Major facilitator superfamily domain-containing protein 5</fullName>
    </alternativeName>
    <alternativeName>
        <fullName evidence="11">Molybdate transporter 2 homolog</fullName>
    </alternativeName>
</protein>
<comment type="subcellular location">
    <subcellularLocation>
        <location evidence="2">Cell membrane</location>
        <topology evidence="2">Multi-pass membrane protein</topology>
    </subcellularLocation>
</comment>
<evidence type="ECO:0000256" key="3">
    <source>
        <dbReference type="ARBA" id="ARBA00021242"/>
    </source>
</evidence>
<evidence type="ECO:0000256" key="2">
    <source>
        <dbReference type="ARBA" id="ARBA00004651"/>
    </source>
</evidence>
<feature type="transmembrane region" description="Helical" evidence="12">
    <location>
        <begin position="195"/>
        <end position="218"/>
    </location>
</feature>
<keyword evidence="4" id="KW-0813">Transport</keyword>
<dbReference type="InterPro" id="IPR036259">
    <property type="entry name" value="MFS_trans_sf"/>
</dbReference>